<evidence type="ECO:0000313" key="3">
    <source>
        <dbReference type="EMBL" id="CDK25914.1"/>
    </source>
</evidence>
<dbReference type="Proteomes" id="UP000019384">
    <property type="component" value="Unassembled WGS sequence"/>
</dbReference>
<dbReference type="Gene3D" id="2.30.29.30">
    <property type="entry name" value="Pleckstrin-homology domain (PH domain)/Phosphotyrosine-binding domain (PTB)"/>
    <property type="match status" value="1"/>
</dbReference>
<sequence>MAQVLLREEVSSLASSISGQMSPMGDVSSESTTQGTEVSFSTGKDDRPHTPKLNSVPEPPSPSDSLDVTSYSPLLQLLRSDEINGQHVSKEHLRYLRDVSFKLFMREFSNVNRKNYLTYLGGGSVGGSSGDDPMDIAFIRCFYMSFFKWDANLLRSLRLLCENLYFKGESQYIDKILDSFATSWYYTHGDSAESKIDFGSSSGVYLVAYSLILLNTDLHNSDIDKRARISKSSFIKNTFEALKQNDVSLQNRAEVEVELKTFYEDLLSEELKLTGTNGTKQRSKQYADMADKAANKRASVSSFNSFMPAGSTPTYSNRTNLNYERSYGHNAAQPVGFASALQAERTVRRMSSHDSIGNISRSSSIGTLSTVLQKIDSNDTAMSIQDETFVIEEEGDLELELEGPPWAKEGLVFLAKSNDPVQQPAPYENRGAFSGWLSRSKTSQSKSRLWPNLFVVASKGELKLFSFEVNQGGLKGKKSVSDIRRSCNRDQQSQTIGDGNWLSSANCVGSYSLCSTLARVIDAKSSSYKLLCGEYRNNVPHKRIGDSTFWALTLPLADDQKMSNQETLIFCAGTQEIAKEFVDTCNFWSARSSSIPPEDAISSIDYGFSPKLAQMDKASVVKYLNSTTIIKWTPFIYGLIPTTFPMLEQLTKLKTYHTELVNKVNQHKTWITVVSRIEKHAQDLVAPSSAGFLRRSRKTSDASASAVKNLRMIKLNYQNKLTYLENELARFKAYVRILQKSLESRQKKLQESAEEEDDFFDTSEYTVT</sequence>
<reference evidence="3" key="1">
    <citation type="submission" date="2013-12" db="EMBL/GenBank/DDBJ databases">
        <authorList>
            <person name="Genoscope - CEA"/>
        </authorList>
    </citation>
    <scope>NUCLEOTIDE SEQUENCE</scope>
    <source>
        <strain evidence="3">CBS 1993</strain>
    </source>
</reference>
<organism evidence="3 4">
    <name type="scientific">Kuraishia capsulata CBS 1993</name>
    <dbReference type="NCBI Taxonomy" id="1382522"/>
    <lineage>
        <taxon>Eukaryota</taxon>
        <taxon>Fungi</taxon>
        <taxon>Dikarya</taxon>
        <taxon>Ascomycota</taxon>
        <taxon>Saccharomycotina</taxon>
        <taxon>Pichiomycetes</taxon>
        <taxon>Pichiales</taxon>
        <taxon>Pichiaceae</taxon>
        <taxon>Kuraishia</taxon>
    </lineage>
</organism>
<dbReference type="PANTHER" id="PTHR10663:SF375">
    <property type="entry name" value="LD29171P"/>
    <property type="match status" value="1"/>
</dbReference>
<name>W6MHT8_9ASCO</name>
<dbReference type="AlphaFoldDB" id="W6MHT8"/>
<evidence type="ECO:0000313" key="4">
    <source>
        <dbReference type="Proteomes" id="UP000019384"/>
    </source>
</evidence>
<reference evidence="3" key="2">
    <citation type="submission" date="2014-02" db="EMBL/GenBank/DDBJ databases">
        <title>Complete DNA sequence of /Kuraishia capsulata/ illustrates novel genomic features among budding yeasts (/Saccharomycotina/).</title>
        <authorList>
            <person name="Morales L."/>
            <person name="Noel B."/>
            <person name="Porcel B."/>
            <person name="Marcet-Houben M."/>
            <person name="Hullo M-F."/>
            <person name="Sacerdot C."/>
            <person name="Tekaia F."/>
            <person name="Leh-Louis V."/>
            <person name="Despons L."/>
            <person name="Khanna V."/>
            <person name="Aury J-M."/>
            <person name="Barbe V."/>
            <person name="Couloux A."/>
            <person name="Labadie K."/>
            <person name="Pelletier E."/>
            <person name="Souciet J-L."/>
            <person name="Boekhout T."/>
            <person name="Gabaldon T."/>
            <person name="Wincker P."/>
            <person name="Dujon B."/>
        </authorList>
    </citation>
    <scope>NUCLEOTIDE SEQUENCE</scope>
    <source>
        <strain evidence="3">CBS 1993</strain>
    </source>
</reference>
<dbReference type="PANTHER" id="PTHR10663">
    <property type="entry name" value="GUANYL-NUCLEOTIDE EXCHANGE FACTOR"/>
    <property type="match status" value="1"/>
</dbReference>
<dbReference type="GeneID" id="34519312"/>
<dbReference type="InterPro" id="IPR000904">
    <property type="entry name" value="Sec7_dom"/>
</dbReference>
<dbReference type="SMART" id="SM00222">
    <property type="entry name" value="Sec7"/>
    <property type="match status" value="1"/>
</dbReference>
<proteinExistence type="predicted"/>
<dbReference type="Pfam" id="PF01369">
    <property type="entry name" value="Sec7"/>
    <property type="match status" value="1"/>
</dbReference>
<feature type="region of interest" description="Disordered" evidence="1">
    <location>
        <begin position="14"/>
        <end position="67"/>
    </location>
</feature>
<evidence type="ECO:0000259" key="2">
    <source>
        <dbReference type="PROSITE" id="PS50190"/>
    </source>
</evidence>
<protein>
    <recommendedName>
        <fullName evidence="2">SEC7 domain-containing protein</fullName>
    </recommendedName>
</protein>
<gene>
    <name evidence="3" type="ORF">KUCA_T00001885001</name>
</gene>
<feature type="domain" description="SEC7" evidence="2">
    <location>
        <begin position="75"/>
        <end position="269"/>
    </location>
</feature>
<dbReference type="EMBL" id="HG793126">
    <property type="protein sequence ID" value="CDK25914.1"/>
    <property type="molecule type" value="Genomic_DNA"/>
</dbReference>
<dbReference type="GO" id="GO:0005085">
    <property type="term" value="F:guanyl-nucleotide exchange factor activity"/>
    <property type="evidence" value="ECO:0007669"/>
    <property type="project" value="InterPro"/>
</dbReference>
<keyword evidence="4" id="KW-1185">Reference proteome</keyword>
<dbReference type="HOGENOM" id="CLU_008870_0_0_1"/>
<feature type="compositionally biased region" description="Polar residues" evidence="1">
    <location>
        <begin position="28"/>
        <end position="42"/>
    </location>
</feature>
<dbReference type="SUPFAM" id="SSF48425">
    <property type="entry name" value="Sec7 domain"/>
    <property type="match status" value="1"/>
</dbReference>
<dbReference type="InterPro" id="IPR011993">
    <property type="entry name" value="PH-like_dom_sf"/>
</dbReference>
<dbReference type="RefSeq" id="XP_022457924.1">
    <property type="nucleotide sequence ID" value="XM_022604110.1"/>
</dbReference>
<dbReference type="OrthoDB" id="2157641at2759"/>
<dbReference type="GO" id="GO:0032012">
    <property type="term" value="P:regulation of ARF protein signal transduction"/>
    <property type="evidence" value="ECO:0007669"/>
    <property type="project" value="InterPro"/>
</dbReference>
<feature type="region of interest" description="Disordered" evidence="1">
    <location>
        <begin position="749"/>
        <end position="768"/>
    </location>
</feature>
<evidence type="ECO:0000256" key="1">
    <source>
        <dbReference type="SAM" id="MobiDB-lite"/>
    </source>
</evidence>
<accession>W6MHT8</accession>
<dbReference type="InterPro" id="IPR023394">
    <property type="entry name" value="Sec7_C_sf"/>
</dbReference>
<dbReference type="PROSITE" id="PS50190">
    <property type="entry name" value="SEC7"/>
    <property type="match status" value="1"/>
</dbReference>
<dbReference type="InterPro" id="IPR035999">
    <property type="entry name" value="Sec7_dom_sf"/>
</dbReference>
<dbReference type="Gene3D" id="1.10.1000.11">
    <property type="entry name" value="Arf Nucleotide-binding Site Opener,domain 2"/>
    <property type="match status" value="1"/>
</dbReference>
<feature type="compositionally biased region" description="Acidic residues" evidence="1">
    <location>
        <begin position="752"/>
        <end position="761"/>
    </location>
</feature>
<dbReference type="STRING" id="1382522.W6MHT8"/>